<dbReference type="EMBL" id="HBFP01000894">
    <property type="protein sequence ID" value="CAD8816267.1"/>
    <property type="molecule type" value="Transcribed_RNA"/>
</dbReference>
<dbReference type="GO" id="GO:0016740">
    <property type="term" value="F:transferase activity"/>
    <property type="evidence" value="ECO:0007669"/>
    <property type="project" value="UniProtKB-KW"/>
</dbReference>
<sequence length="909" mass="102121">MKVIQSRFNCMKLSRCGHVLCEFCLVQALCTWKQMQFVDVVSRPSCCTQNCKAELSQSDVTKLNLLVINSLSDALSKTWHMSRQNALRECVEKYSLKLDAEDDIVGLNVVIGEQFHGELDKELLQIPENDRWEFLVDSNGCGNGTSRCENLFESFLCRKLWNVPEFVVDLDGDTCVLEETCRICDQPMNRTRLKQTGMQSNVSIHCGDSRSLLYIQTCLRIRSLLHRISTSRAVHAANDNKKKLARGKWASSRSRSSTKSRAALASTRETALHAQPAHDVKPMDSMPCTRLTQNIVSVLKLLEQSDVEAGSNRETINLVDDELERDGADTSAPHCKRMSSIDQFETFAGFSNRERTLNSVSAETRQDRDTEYLCGCLFLELSFLLTFKADGYSTQNNRSDVVTPNPRQDCEYSRKLNFFSVFFPALVDFSSVIQSALDILNCVSVSELLAHPEVCYGASKLISVALKNPLLWKIPILSLVFDSEKSQNESTVDGKYNICRTLDVLKKQIGVFLGGFQEFQETPCGTSHFGVAKTILGLVKQSLCDIEATRKAYRGVKLNNVLIDVENSVVLGVHRSGVVGASLIEDPRDCEKVTEELKKRYEKQIGLVQFETQEQLAHTFCLFREAAAVNDSTRQTSSGQGSNSRMLRINREISALSSSLPLNFSTSIAVRVDESRYDCLRACIVGPENTPYENGLFSFDIFLPESFPNRPPLTRFLTSTHNGTRLNPNLYPNGKVCLSLLGTWHGPGWNSSCTLLQVLVSIQSLILNSNPLFNEPGYERFQNTASGNTPSMKYNHMVRKLTVKYTITSTILNPPYGFADLVTRHFSLKRNQIRAQVRKWRAEAYEFVEGCKKDQSQDRSSSQQDDLLLFVVGYRTMDSTGNPTDQNAFFPYLTDSDVHELECALAVLP</sequence>
<evidence type="ECO:0000259" key="4">
    <source>
        <dbReference type="PROSITE" id="PS50127"/>
    </source>
</evidence>
<dbReference type="CDD" id="cd23810">
    <property type="entry name" value="UBCc_BIRC6"/>
    <property type="match status" value="1"/>
</dbReference>
<dbReference type="PROSITE" id="PS50127">
    <property type="entry name" value="UBC_2"/>
    <property type="match status" value="1"/>
</dbReference>
<dbReference type="SMART" id="SM00212">
    <property type="entry name" value="UBCc"/>
    <property type="match status" value="1"/>
</dbReference>
<reference evidence="5" key="1">
    <citation type="submission" date="2021-01" db="EMBL/GenBank/DDBJ databases">
        <authorList>
            <person name="Corre E."/>
            <person name="Pelletier E."/>
            <person name="Niang G."/>
            <person name="Scheremetjew M."/>
            <person name="Finn R."/>
            <person name="Kale V."/>
            <person name="Holt S."/>
            <person name="Cochrane G."/>
            <person name="Meng A."/>
            <person name="Brown T."/>
            <person name="Cohen L."/>
        </authorList>
    </citation>
    <scope>NUCLEOTIDE SEQUENCE</scope>
    <source>
        <strain evidence="5">CCMP3278</strain>
    </source>
</reference>
<dbReference type="SUPFAM" id="SSF54495">
    <property type="entry name" value="UBC-like"/>
    <property type="match status" value="1"/>
</dbReference>
<keyword evidence="1" id="KW-0808">Transferase</keyword>
<keyword evidence="2" id="KW-0833">Ubl conjugation pathway</keyword>
<evidence type="ECO:0000256" key="1">
    <source>
        <dbReference type="ARBA" id="ARBA00022679"/>
    </source>
</evidence>
<name>A0A7S1EPZ8_9RHOD</name>
<dbReference type="AlphaFoldDB" id="A0A7S1EPZ8"/>
<dbReference type="InterPro" id="IPR016135">
    <property type="entry name" value="UBQ-conjugating_enzyme/RWD"/>
</dbReference>
<feature type="compositionally biased region" description="Low complexity" evidence="3">
    <location>
        <begin position="247"/>
        <end position="268"/>
    </location>
</feature>
<dbReference type="InterPro" id="IPR000608">
    <property type="entry name" value="UBC"/>
</dbReference>
<organism evidence="5">
    <name type="scientific">Timspurckia oligopyrenoides</name>
    <dbReference type="NCBI Taxonomy" id="708627"/>
    <lineage>
        <taxon>Eukaryota</taxon>
        <taxon>Rhodophyta</taxon>
        <taxon>Bangiophyceae</taxon>
        <taxon>Porphyridiales</taxon>
        <taxon>Porphyridiaceae</taxon>
        <taxon>Timspurckia</taxon>
    </lineage>
</organism>
<proteinExistence type="predicted"/>
<evidence type="ECO:0000256" key="2">
    <source>
        <dbReference type="ARBA" id="ARBA00022786"/>
    </source>
</evidence>
<feature type="domain" description="UBC core" evidence="4">
    <location>
        <begin position="644"/>
        <end position="807"/>
    </location>
</feature>
<dbReference type="Pfam" id="PF00179">
    <property type="entry name" value="UQ_con"/>
    <property type="match status" value="1"/>
</dbReference>
<accession>A0A7S1EPZ8</accession>
<dbReference type="PANTHER" id="PTHR46116">
    <property type="entry name" value="(E3-INDEPENDENT) E2 UBIQUITIN-CONJUGATING ENZYME"/>
    <property type="match status" value="1"/>
</dbReference>
<dbReference type="PANTHER" id="PTHR46116:SF39">
    <property type="entry name" value="BACULOVIRAL IAP REPEAT-CONTAINING PROTEIN 6"/>
    <property type="match status" value="1"/>
</dbReference>
<protein>
    <recommendedName>
        <fullName evidence="4">UBC core domain-containing protein</fullName>
    </recommendedName>
</protein>
<gene>
    <name evidence="5" type="ORF">TOLI1172_LOCUS655</name>
</gene>
<feature type="region of interest" description="Disordered" evidence="3">
    <location>
        <begin position="245"/>
        <end position="286"/>
    </location>
</feature>
<evidence type="ECO:0000313" key="5">
    <source>
        <dbReference type="EMBL" id="CAD8816267.1"/>
    </source>
</evidence>
<dbReference type="Gene3D" id="3.10.110.10">
    <property type="entry name" value="Ubiquitin Conjugating Enzyme"/>
    <property type="match status" value="1"/>
</dbReference>
<evidence type="ECO:0000256" key="3">
    <source>
        <dbReference type="SAM" id="MobiDB-lite"/>
    </source>
</evidence>